<feature type="domain" description="Circularly permuted ATP-grasp type 2" evidence="3">
    <location>
        <begin position="67"/>
        <end position="450"/>
    </location>
</feature>
<feature type="region of interest" description="Disordered" evidence="1">
    <location>
        <begin position="832"/>
        <end position="859"/>
    </location>
</feature>
<protein>
    <submittedName>
        <fullName evidence="4">Circularly permuted type 2 ATP-grasp protein</fullName>
    </submittedName>
</protein>
<dbReference type="Proteomes" id="UP001449795">
    <property type="component" value="Chromosome"/>
</dbReference>
<evidence type="ECO:0000259" key="2">
    <source>
        <dbReference type="Pfam" id="PF04168"/>
    </source>
</evidence>
<dbReference type="InterPro" id="IPR007296">
    <property type="entry name" value="DUF403"/>
</dbReference>
<organism evidence="4 5">
    <name type="scientific">Nguyenibacter vanlangensis</name>
    <dbReference type="NCBI Taxonomy" id="1216886"/>
    <lineage>
        <taxon>Bacteria</taxon>
        <taxon>Pseudomonadati</taxon>
        <taxon>Pseudomonadota</taxon>
        <taxon>Alphaproteobacteria</taxon>
        <taxon>Acetobacterales</taxon>
        <taxon>Acetobacteraceae</taxon>
        <taxon>Nguyenibacter</taxon>
    </lineage>
</organism>
<accession>A0ABZ3D388</accession>
<dbReference type="Pfam" id="PF04168">
    <property type="entry name" value="Alpha-E"/>
    <property type="match status" value="1"/>
</dbReference>
<sequence>MDLARIPLDEMVDGRGGVRPHWRRLLGTISDLGHRELLERGRQIARALHDQTGPSAAGGLAGCDPIPLLLPPQEFARLAEGVTQRARLLEEILRDLYGARGLLSAGILPPPLVYPAPGYLRMGSADASASAAAGAPVIDRFLSFYAVDLVRGPDGQWRVAADRVGRANGVGHTLENRRQMARVLPELFSGREVRTLTPFFDAWQDSLYRQAGLADRNPGLALLTPGPRGTLWAEHVILARELGCVLAEAGDLAMRDGALWLKTVRGLRRVDVLLLRQDGWTVDPLELEGGPVPGIAGLLDAARGGAVKLVNHPAAGVVEAPGLAAFMPALARHLLGQDLMLPDLRTIWPASDGAIDGAIDTLLGGDRGAWWLRRAADPQAAAQRLDRADGDTLDVLRRHPGRFVAVEAIAPSVMPSIRPNGIEPGAVVLRLFALFDGAQWQVMPGGLARLLPDDDTPPGSPLDGPVVTKDVWVTVEDSAELVGSAVSPTPTLAIRRGQGDLPSRAADDFFWLGRYLEQLEEAGRVLRVVTRRVGRVDGSPRERVELDTVLRLAGAVGLWQEETAIGAGYATLVRALSAVTFDSALPQRLLSEIVRVAAGLRDRLTVETFDTIVHGADTLRARLQEARVPGDPGRTLERIGSVTDSILRFGATISGLTAENMVRSGGRQFMDLGRRVERAGALLTATALVLRQKDVAQRGRMEGALRLMLELSDCVITYRSRYFALLQPAPVLDLLLLDEGNPRGVAYQMAMIAETLAELDPGDGAGLTGTADAVMERLRGLVDTVLAAPQQDQAAAALPGTIDEIRESLRWLGQQIARRYFVVLTPPRAVGGGRYADRAGSRGEPDGEPGTKLGAIDES</sequence>
<evidence type="ECO:0000313" key="5">
    <source>
        <dbReference type="Proteomes" id="UP001449795"/>
    </source>
</evidence>
<evidence type="ECO:0000259" key="3">
    <source>
        <dbReference type="Pfam" id="PF14403"/>
    </source>
</evidence>
<dbReference type="PANTHER" id="PTHR34595">
    <property type="entry name" value="BLR5612 PROTEIN"/>
    <property type="match status" value="1"/>
</dbReference>
<reference evidence="4 5" key="1">
    <citation type="submission" date="2024-04" db="EMBL/GenBank/DDBJ databases">
        <title>Complete genome sequence of Nguyenibacter vanlangesis HBCM-1154, a strain capable of nitrogen fixation, IAA production, and phosphorus solubilization isolated from sugarcane soil.</title>
        <authorList>
            <person name="MY HANH P."/>
        </authorList>
    </citation>
    <scope>NUCLEOTIDE SEQUENCE [LARGE SCALE GENOMIC DNA]</scope>
    <source>
        <strain evidence="4 5">HBCM 1154</strain>
    </source>
</reference>
<gene>
    <name evidence="4" type="ORF">AAC691_18485</name>
</gene>
<name>A0ABZ3D388_9PROT</name>
<proteinExistence type="predicted"/>
<evidence type="ECO:0000313" key="4">
    <source>
        <dbReference type="EMBL" id="XAE42227.1"/>
    </source>
</evidence>
<feature type="compositionally biased region" description="Basic and acidic residues" evidence="1">
    <location>
        <begin position="835"/>
        <end position="845"/>
    </location>
</feature>
<evidence type="ECO:0000256" key="1">
    <source>
        <dbReference type="SAM" id="MobiDB-lite"/>
    </source>
</evidence>
<dbReference type="InterPro" id="IPR025841">
    <property type="entry name" value="CP_ATPgrasp_2"/>
</dbReference>
<keyword evidence="5" id="KW-1185">Reference proteome</keyword>
<dbReference type="SUPFAM" id="SSF56059">
    <property type="entry name" value="Glutathione synthetase ATP-binding domain-like"/>
    <property type="match status" value="1"/>
</dbReference>
<dbReference type="InterPro" id="IPR051680">
    <property type="entry name" value="ATP-dep_Glu-Cys_Ligase-2"/>
</dbReference>
<dbReference type="PANTHER" id="PTHR34595:SF2">
    <property type="entry name" value="BLR2978 PROTEIN"/>
    <property type="match status" value="1"/>
</dbReference>
<dbReference type="EMBL" id="CP152276">
    <property type="protein sequence ID" value="XAE42227.1"/>
    <property type="molecule type" value="Genomic_DNA"/>
</dbReference>
<dbReference type="RefSeq" id="WP_342628017.1">
    <property type="nucleotide sequence ID" value="NZ_CP152276.1"/>
</dbReference>
<dbReference type="Gene3D" id="3.40.50.11290">
    <property type="match status" value="1"/>
</dbReference>
<dbReference type="Pfam" id="PF14403">
    <property type="entry name" value="CP_ATPgrasp_2"/>
    <property type="match status" value="1"/>
</dbReference>
<feature type="domain" description="DUF403" evidence="2">
    <location>
        <begin position="501"/>
        <end position="821"/>
    </location>
</feature>